<sequence length="867" mass="99435">MKNVELKPVQADIRDELQFAMSLCLKKQRVEVKNWLADVEKLRKDFHSIEATSEDCLPPHQQVDILMLEVEDLMEHGQFPKGLFMARETKVNKLLERKLVGEAIQRNTTKILEYLVGNQISRLGIYGMGGVGKTTLMVHIHNRLLEKAYYGSVLWITVSQDFNTKKLQDDIWEALCLGTLQEKDVRKRAAKLSNHLTERGKCTIILDDVWERFDLEEVGIPIKADGLKLVLTTRSFEVCRQMHCQKKMKIESLSQEEAESLFFEELGSEVTLNLEIKAIVKSIVKECAGLPLGVIMMAAGMRGVTDVFEWKDCLVKLKESDMGQTEMEKVIMKLEFSYDRLRNHEVQQCFLSCALFPEDNLIDKVELIEFFIDQGLIRGLNTREKQYDRGFTILNKLENVCLLEDYGKRMKMHDLIRDMALHIMSATSIVKAGMELTRISLEEYWTNALEKVSLKLNFNLEFPLNLSPNCPKLSTLLLDYGLCDAVIPDSFFKNLWGLKVLNLTGYNMTKLPNSILDLVNLRALLLRDCKKLRRIPYVGKLTSLRKLDARGCESLEVLEGLEKLVDLRYLDLTQTRIRRLPKRILDCLLNMQCLKVWVVLEIDITKLGALEIFSCYLENAYDFNRCVRDIEQRNNCCYYDLNMGLKRLVCIVEVSDDARFGNLYRRVNILGWSHAIVSVGKECTGIFILIPQDVQTMTMTICDSITNLSSMGPLEYLEELELAGCENLRVLCGGQDEEVIDIHDFPAPTPTPLLFPNLRILKISECLKLKYLFGHGSKFNLQHLQEINIFGCDEMVGIIAEVTSPPPYAPPAFPSLEMICVNYCDKMKRAVEFKWMPHFPKLRRVKVANCENMEEIIGGPLPHVPVE</sequence>
<dbReference type="GO" id="GO:0043531">
    <property type="term" value="F:ADP binding"/>
    <property type="evidence" value="ECO:0007669"/>
    <property type="project" value="InterPro"/>
</dbReference>
<dbReference type="GO" id="GO:0006952">
    <property type="term" value="P:defense response"/>
    <property type="evidence" value="ECO:0007669"/>
    <property type="project" value="UniProtKB-KW"/>
</dbReference>
<dbReference type="InterPro" id="IPR002182">
    <property type="entry name" value="NB-ARC"/>
</dbReference>
<dbReference type="Gene3D" id="1.10.10.10">
    <property type="entry name" value="Winged helix-like DNA-binding domain superfamily/Winged helix DNA-binding domain"/>
    <property type="match status" value="1"/>
</dbReference>
<evidence type="ECO:0000256" key="3">
    <source>
        <dbReference type="ARBA" id="ARBA00022737"/>
    </source>
</evidence>
<keyword evidence="6" id="KW-0067">ATP-binding</keyword>
<dbReference type="PANTHER" id="PTHR33463:SF179">
    <property type="entry name" value="NB-ARC DOMAIN-CONTAINING PROTEIN"/>
    <property type="match status" value="1"/>
</dbReference>
<keyword evidence="3" id="KW-0677">Repeat</keyword>
<keyword evidence="4" id="KW-0547">Nucleotide-binding</keyword>
<dbReference type="InterPro" id="IPR042197">
    <property type="entry name" value="Apaf_helical"/>
</dbReference>
<dbReference type="eggNOG" id="KOG4658">
    <property type="taxonomic scope" value="Eukaryota"/>
</dbReference>
<dbReference type="eggNOG" id="KOG0657">
    <property type="taxonomic scope" value="Eukaryota"/>
</dbReference>
<comment type="similarity">
    <text evidence="1">Belongs to the disease resistance NB-LRR family.</text>
</comment>
<dbReference type="PANTHER" id="PTHR33463">
    <property type="entry name" value="NB-ARC DOMAIN-CONTAINING PROTEIN-RELATED"/>
    <property type="match status" value="1"/>
</dbReference>
<dbReference type="FunFam" id="1.10.10.10:FF:000322">
    <property type="entry name" value="Probable disease resistance protein At1g63360"/>
    <property type="match status" value="1"/>
</dbReference>
<dbReference type="InterPro" id="IPR058922">
    <property type="entry name" value="WHD_DRP"/>
</dbReference>
<dbReference type="InterPro" id="IPR027417">
    <property type="entry name" value="P-loop_NTPase"/>
</dbReference>
<dbReference type="Gene3D" id="3.80.10.10">
    <property type="entry name" value="Ribonuclease Inhibitor"/>
    <property type="match status" value="2"/>
</dbReference>
<feature type="domain" description="Disease resistance protein winged helix" evidence="8">
    <location>
        <begin position="355"/>
        <end position="420"/>
    </location>
</feature>
<evidence type="ECO:0000313" key="9">
    <source>
        <dbReference type="EMBL" id="KCW66777.1"/>
    </source>
</evidence>
<dbReference type="Gene3D" id="3.40.50.300">
    <property type="entry name" value="P-loop containing nucleotide triphosphate hydrolases"/>
    <property type="match status" value="1"/>
</dbReference>
<evidence type="ECO:0000256" key="4">
    <source>
        <dbReference type="ARBA" id="ARBA00022741"/>
    </source>
</evidence>
<feature type="domain" description="NB-ARC" evidence="7">
    <location>
        <begin position="107"/>
        <end position="264"/>
    </location>
</feature>
<dbReference type="SUPFAM" id="SSF52058">
    <property type="entry name" value="L domain-like"/>
    <property type="match status" value="1"/>
</dbReference>
<dbReference type="OMA" id="ANCENME"/>
<gene>
    <name evidence="9" type="ORF">EUGRSUZ_F00540</name>
</gene>
<protein>
    <submittedName>
        <fullName evidence="9">Uncharacterized protein</fullName>
    </submittedName>
</protein>
<dbReference type="InterPro" id="IPR032675">
    <property type="entry name" value="LRR_dom_sf"/>
</dbReference>
<accession>A0A059BKM6</accession>
<dbReference type="FunFam" id="3.40.50.300:FF:001091">
    <property type="entry name" value="Probable disease resistance protein At1g61300"/>
    <property type="match status" value="1"/>
</dbReference>
<evidence type="ECO:0000256" key="6">
    <source>
        <dbReference type="ARBA" id="ARBA00022840"/>
    </source>
</evidence>
<evidence type="ECO:0000256" key="1">
    <source>
        <dbReference type="ARBA" id="ARBA00008894"/>
    </source>
</evidence>
<dbReference type="Pfam" id="PF00931">
    <property type="entry name" value="NB-ARC"/>
    <property type="match status" value="1"/>
</dbReference>
<proteinExistence type="inferred from homology"/>
<evidence type="ECO:0000259" key="8">
    <source>
        <dbReference type="Pfam" id="PF23559"/>
    </source>
</evidence>
<name>A0A059BKM6_EUCGR</name>
<dbReference type="GO" id="GO:0005524">
    <property type="term" value="F:ATP binding"/>
    <property type="evidence" value="ECO:0007669"/>
    <property type="project" value="UniProtKB-KW"/>
</dbReference>
<dbReference type="Pfam" id="PF23559">
    <property type="entry name" value="WHD_DRP"/>
    <property type="match status" value="1"/>
</dbReference>
<organism evidence="9">
    <name type="scientific">Eucalyptus grandis</name>
    <name type="common">Flooded gum</name>
    <dbReference type="NCBI Taxonomy" id="71139"/>
    <lineage>
        <taxon>Eukaryota</taxon>
        <taxon>Viridiplantae</taxon>
        <taxon>Streptophyta</taxon>
        <taxon>Embryophyta</taxon>
        <taxon>Tracheophyta</taxon>
        <taxon>Spermatophyta</taxon>
        <taxon>Magnoliopsida</taxon>
        <taxon>eudicotyledons</taxon>
        <taxon>Gunneridae</taxon>
        <taxon>Pentapetalae</taxon>
        <taxon>rosids</taxon>
        <taxon>malvids</taxon>
        <taxon>Myrtales</taxon>
        <taxon>Myrtaceae</taxon>
        <taxon>Myrtoideae</taxon>
        <taxon>Eucalypteae</taxon>
        <taxon>Eucalyptus</taxon>
    </lineage>
</organism>
<dbReference type="SUPFAM" id="SSF52540">
    <property type="entry name" value="P-loop containing nucleoside triphosphate hydrolases"/>
    <property type="match status" value="1"/>
</dbReference>
<dbReference type="InterPro" id="IPR050905">
    <property type="entry name" value="Plant_NBS-LRR"/>
</dbReference>
<dbReference type="PRINTS" id="PR00364">
    <property type="entry name" value="DISEASERSIST"/>
</dbReference>
<dbReference type="InParanoid" id="A0A059BKM6"/>
<keyword evidence="5" id="KW-0611">Plant defense</keyword>
<reference evidence="9" key="1">
    <citation type="submission" date="2013-07" db="EMBL/GenBank/DDBJ databases">
        <title>The genome of Eucalyptus grandis.</title>
        <authorList>
            <person name="Schmutz J."/>
            <person name="Hayes R."/>
            <person name="Myburg A."/>
            <person name="Tuskan G."/>
            <person name="Grattapaglia D."/>
            <person name="Rokhsar D.S."/>
        </authorList>
    </citation>
    <scope>NUCLEOTIDE SEQUENCE</scope>
    <source>
        <tissue evidence="9">Leaf extractions</tissue>
    </source>
</reference>
<dbReference type="AlphaFoldDB" id="A0A059BKM6"/>
<dbReference type="Gramene" id="KCW66777">
    <property type="protein sequence ID" value="KCW66777"/>
    <property type="gene ID" value="EUGRSUZ_F00540"/>
</dbReference>
<dbReference type="InterPro" id="IPR036388">
    <property type="entry name" value="WH-like_DNA-bd_sf"/>
</dbReference>
<dbReference type="EMBL" id="KK198758">
    <property type="protein sequence ID" value="KCW66777.1"/>
    <property type="molecule type" value="Genomic_DNA"/>
</dbReference>
<evidence type="ECO:0000256" key="2">
    <source>
        <dbReference type="ARBA" id="ARBA00022614"/>
    </source>
</evidence>
<evidence type="ECO:0000256" key="5">
    <source>
        <dbReference type="ARBA" id="ARBA00022821"/>
    </source>
</evidence>
<dbReference type="Gene3D" id="1.10.8.430">
    <property type="entry name" value="Helical domain of apoptotic protease-activating factors"/>
    <property type="match status" value="1"/>
</dbReference>
<evidence type="ECO:0000259" key="7">
    <source>
        <dbReference type="Pfam" id="PF00931"/>
    </source>
</evidence>
<keyword evidence="2" id="KW-0433">Leucine-rich repeat</keyword>